<comment type="caution">
    <text evidence="3">The sequence shown here is derived from an EMBL/GenBank/DDBJ whole genome shotgun (WGS) entry which is preliminary data.</text>
</comment>
<feature type="domain" description="HTH merR-type" evidence="2">
    <location>
        <begin position="1"/>
        <end position="70"/>
    </location>
</feature>
<protein>
    <submittedName>
        <fullName evidence="3">MerR family transcriptional regulator</fullName>
    </submittedName>
</protein>
<dbReference type="RefSeq" id="WP_378610831.1">
    <property type="nucleotide sequence ID" value="NZ_JBHSAX010000003.1"/>
</dbReference>
<dbReference type="Gene3D" id="1.10.1660.10">
    <property type="match status" value="1"/>
</dbReference>
<dbReference type="PRINTS" id="PR00040">
    <property type="entry name" value="HTHMERR"/>
</dbReference>
<keyword evidence="1" id="KW-0238">DNA-binding</keyword>
<proteinExistence type="predicted"/>
<evidence type="ECO:0000256" key="1">
    <source>
        <dbReference type="ARBA" id="ARBA00023125"/>
    </source>
</evidence>
<sequence length="146" mass="15584">MPETIGEVAARFGLTPHVLRHWEDVGLLRPRRDQVGRRRYGPADAETVAMILLGKQAGLALDDLAAVFAAAADRDERRRLLAGHRDRLAARIARDTAALAVVEHALGCASPDVRSCPEFQAKVAAATADGGAVRSVQDRTGFGGVH</sequence>
<dbReference type="Pfam" id="PF13411">
    <property type="entry name" value="MerR_1"/>
    <property type="match status" value="1"/>
</dbReference>
<dbReference type="InterPro" id="IPR000551">
    <property type="entry name" value="MerR-type_HTH_dom"/>
</dbReference>
<dbReference type="InterPro" id="IPR047057">
    <property type="entry name" value="MerR_fam"/>
</dbReference>
<dbReference type="SMART" id="SM00422">
    <property type="entry name" value="HTH_MERR"/>
    <property type="match status" value="1"/>
</dbReference>
<dbReference type="PANTHER" id="PTHR30204:SF97">
    <property type="entry name" value="MERR FAMILY REGULATORY PROTEIN"/>
    <property type="match status" value="1"/>
</dbReference>
<keyword evidence="4" id="KW-1185">Reference proteome</keyword>
<dbReference type="EMBL" id="JBHSAX010000003">
    <property type="protein sequence ID" value="MFC3961073.1"/>
    <property type="molecule type" value="Genomic_DNA"/>
</dbReference>
<dbReference type="Proteomes" id="UP001595696">
    <property type="component" value="Unassembled WGS sequence"/>
</dbReference>
<evidence type="ECO:0000313" key="3">
    <source>
        <dbReference type="EMBL" id="MFC3961073.1"/>
    </source>
</evidence>
<dbReference type="PANTHER" id="PTHR30204">
    <property type="entry name" value="REDOX-CYCLING DRUG-SENSING TRANSCRIPTIONAL ACTIVATOR SOXR"/>
    <property type="match status" value="1"/>
</dbReference>
<accession>A0ABV8DM53</accession>
<gene>
    <name evidence="3" type="ORF">ACFO0B_03625</name>
</gene>
<reference evidence="4" key="1">
    <citation type="journal article" date="2019" name="Int. J. Syst. Evol. Microbiol.">
        <title>The Global Catalogue of Microorganisms (GCM) 10K type strain sequencing project: providing services to taxonomists for standard genome sequencing and annotation.</title>
        <authorList>
            <consortium name="The Broad Institute Genomics Platform"/>
            <consortium name="The Broad Institute Genome Sequencing Center for Infectious Disease"/>
            <person name="Wu L."/>
            <person name="Ma J."/>
        </authorList>
    </citation>
    <scope>NUCLEOTIDE SEQUENCE [LARGE SCALE GENOMIC DNA]</scope>
    <source>
        <strain evidence="4">CGMCC 4.7330</strain>
    </source>
</reference>
<evidence type="ECO:0000313" key="4">
    <source>
        <dbReference type="Proteomes" id="UP001595696"/>
    </source>
</evidence>
<dbReference type="SUPFAM" id="SSF46955">
    <property type="entry name" value="Putative DNA-binding domain"/>
    <property type="match status" value="1"/>
</dbReference>
<dbReference type="PROSITE" id="PS50937">
    <property type="entry name" value="HTH_MERR_2"/>
    <property type="match status" value="1"/>
</dbReference>
<evidence type="ECO:0000259" key="2">
    <source>
        <dbReference type="PROSITE" id="PS50937"/>
    </source>
</evidence>
<name>A0ABV8DM53_9NOCA</name>
<dbReference type="InterPro" id="IPR009061">
    <property type="entry name" value="DNA-bd_dom_put_sf"/>
</dbReference>
<organism evidence="3 4">
    <name type="scientific">Nocardia jiangsuensis</name>
    <dbReference type="NCBI Taxonomy" id="1691563"/>
    <lineage>
        <taxon>Bacteria</taxon>
        <taxon>Bacillati</taxon>
        <taxon>Actinomycetota</taxon>
        <taxon>Actinomycetes</taxon>
        <taxon>Mycobacteriales</taxon>
        <taxon>Nocardiaceae</taxon>
        <taxon>Nocardia</taxon>
    </lineage>
</organism>